<evidence type="ECO:0000256" key="2">
    <source>
        <dbReference type="ARBA" id="ARBA00022691"/>
    </source>
</evidence>
<evidence type="ECO:0000256" key="5">
    <source>
        <dbReference type="ARBA" id="ARBA00023014"/>
    </source>
</evidence>
<dbReference type="eggNOG" id="COG1032">
    <property type="taxonomic scope" value="Bacteria"/>
</dbReference>
<protein>
    <submittedName>
        <fullName evidence="7">Fe-S oxidoreductase</fullName>
    </submittedName>
</protein>
<evidence type="ECO:0000256" key="1">
    <source>
        <dbReference type="ARBA" id="ARBA00001966"/>
    </source>
</evidence>
<accession>K9WY21</accession>
<dbReference type="STRING" id="56107.Cylst_2488"/>
<evidence type="ECO:0000259" key="6">
    <source>
        <dbReference type="Pfam" id="PF04055"/>
    </source>
</evidence>
<dbReference type="PANTHER" id="PTHR43409">
    <property type="entry name" value="ANAEROBIC MAGNESIUM-PROTOPORPHYRIN IX MONOMETHYL ESTER CYCLASE-RELATED"/>
    <property type="match status" value="1"/>
</dbReference>
<dbReference type="KEGG" id="csg:Cylst_2488"/>
<dbReference type="RefSeq" id="WP_015207955.1">
    <property type="nucleotide sequence ID" value="NC_019757.1"/>
</dbReference>
<evidence type="ECO:0000313" key="7">
    <source>
        <dbReference type="EMBL" id="AFZ24701.1"/>
    </source>
</evidence>
<dbReference type="InterPro" id="IPR058240">
    <property type="entry name" value="rSAM_sf"/>
</dbReference>
<dbReference type="EMBL" id="CP003642">
    <property type="protein sequence ID" value="AFZ24701.1"/>
    <property type="molecule type" value="Genomic_DNA"/>
</dbReference>
<keyword evidence="4" id="KW-0408">Iron</keyword>
<dbReference type="PANTHER" id="PTHR43409:SF4">
    <property type="entry name" value="RADICAL SAM SUPERFAMILY PROTEIN"/>
    <property type="match status" value="1"/>
</dbReference>
<dbReference type="SFLD" id="SFLDS00029">
    <property type="entry name" value="Radical_SAM"/>
    <property type="match status" value="1"/>
</dbReference>
<dbReference type="InterPro" id="IPR051198">
    <property type="entry name" value="BchE-like"/>
</dbReference>
<proteinExistence type="predicted"/>
<reference evidence="7 8" key="1">
    <citation type="submission" date="2012-06" db="EMBL/GenBank/DDBJ databases">
        <title>Finished chromosome of genome of Cylindrospermum stagnale PCC 7417.</title>
        <authorList>
            <consortium name="US DOE Joint Genome Institute"/>
            <person name="Gugger M."/>
            <person name="Coursin T."/>
            <person name="Rippka R."/>
            <person name="Tandeau De Marsac N."/>
            <person name="Huntemann M."/>
            <person name="Wei C.-L."/>
            <person name="Han J."/>
            <person name="Detter J.C."/>
            <person name="Han C."/>
            <person name="Tapia R."/>
            <person name="Chen A."/>
            <person name="Kyrpides N."/>
            <person name="Mavromatis K."/>
            <person name="Markowitz V."/>
            <person name="Szeto E."/>
            <person name="Ivanova N."/>
            <person name="Pagani I."/>
            <person name="Pati A."/>
            <person name="Goodwin L."/>
            <person name="Nordberg H.P."/>
            <person name="Cantor M.N."/>
            <person name="Hua S.X."/>
            <person name="Woyke T."/>
            <person name="Kerfeld C.A."/>
        </authorList>
    </citation>
    <scope>NUCLEOTIDE SEQUENCE [LARGE SCALE GENOMIC DNA]</scope>
    <source>
        <strain evidence="7 8">PCC 7417</strain>
    </source>
</reference>
<dbReference type="Proteomes" id="UP000010475">
    <property type="component" value="Chromosome"/>
</dbReference>
<dbReference type="AlphaFoldDB" id="K9WY21"/>
<dbReference type="InterPro" id="IPR007197">
    <property type="entry name" value="rSAM"/>
</dbReference>
<dbReference type="Pfam" id="PF04055">
    <property type="entry name" value="Radical_SAM"/>
    <property type="match status" value="1"/>
</dbReference>
<dbReference type="PATRIC" id="fig|56107.3.peg.2750"/>
<keyword evidence="3" id="KW-0479">Metal-binding</keyword>
<dbReference type="OrthoDB" id="477417at2"/>
<evidence type="ECO:0000256" key="4">
    <source>
        <dbReference type="ARBA" id="ARBA00023004"/>
    </source>
</evidence>
<dbReference type="SUPFAM" id="SSF102114">
    <property type="entry name" value="Radical SAM enzymes"/>
    <property type="match status" value="1"/>
</dbReference>
<dbReference type="GO" id="GO:0003824">
    <property type="term" value="F:catalytic activity"/>
    <property type="evidence" value="ECO:0007669"/>
    <property type="project" value="InterPro"/>
</dbReference>
<keyword evidence="2" id="KW-0949">S-adenosyl-L-methionine</keyword>
<keyword evidence="8" id="KW-1185">Reference proteome</keyword>
<evidence type="ECO:0000256" key="3">
    <source>
        <dbReference type="ARBA" id="ARBA00022723"/>
    </source>
</evidence>
<evidence type="ECO:0000313" key="8">
    <source>
        <dbReference type="Proteomes" id="UP000010475"/>
    </source>
</evidence>
<name>K9WY21_9NOST</name>
<organism evidence="7 8">
    <name type="scientific">Cylindrospermum stagnale PCC 7417</name>
    <dbReference type="NCBI Taxonomy" id="56107"/>
    <lineage>
        <taxon>Bacteria</taxon>
        <taxon>Bacillati</taxon>
        <taxon>Cyanobacteriota</taxon>
        <taxon>Cyanophyceae</taxon>
        <taxon>Nostocales</taxon>
        <taxon>Nostocaceae</taxon>
        <taxon>Cylindrospermum</taxon>
    </lineage>
</organism>
<keyword evidence="5" id="KW-0411">Iron-sulfur</keyword>
<gene>
    <name evidence="7" type="ORF">Cylst_2488</name>
</gene>
<dbReference type="HOGENOM" id="CLU_527786_0_0_3"/>
<dbReference type="GO" id="GO:0046872">
    <property type="term" value="F:metal ion binding"/>
    <property type="evidence" value="ECO:0007669"/>
    <property type="project" value="UniProtKB-KW"/>
</dbReference>
<sequence length="520" mass="57811">MRLTSNNTPTIGLIEVPALGLYDPDGHNWTALYRRNTLLSKQVLLADLQAGGFDARLVNLKDGDRREPFGEVTWKGMKLTKAYVGQRIFDLDPQTYDAWGVTVNFTQERQVTCMVIAHLASKGKPVVVGGSDAIAEPKHYLEAGATAIVIDKSGAANWPIFDYVLGRTPREPLSGVILADGTYYPVRTKAMSPDEWAIPSVEVARQCLGTEYSEEPFIENLVPIGSVYPDIGCDRKCDFCQTPTYTSGYRRMSPETTLKWIARQKEAGARCTVMGSDQFLGRVLFPGGKEEILEITTAAREMGMPLLWPNGLELRKATLGRGRNYEHTDLTPDEELIEALWGWDGKVGGFLGYIPAERPVFGRESYSKLLPWKQHCEMMQLIVQAGLPVIVYGLIIGFPDDNHESLLRLEEAVLELHQQLRAINPALEFQVAAYSISPIPGTPQGENIRKSGLLRFDDPSIIGGFWTPSCDTQHLSYEDISEWQFRLTKIGKAESKLINYHGGLTKISTGAKQRTSDAKV</sequence>
<dbReference type="GO" id="GO:0051536">
    <property type="term" value="F:iron-sulfur cluster binding"/>
    <property type="evidence" value="ECO:0007669"/>
    <property type="project" value="UniProtKB-KW"/>
</dbReference>
<comment type="cofactor">
    <cofactor evidence="1">
        <name>[4Fe-4S] cluster</name>
        <dbReference type="ChEBI" id="CHEBI:49883"/>
    </cofactor>
</comment>
<feature type="domain" description="Radical SAM core" evidence="6">
    <location>
        <begin position="232"/>
        <end position="409"/>
    </location>
</feature>
<dbReference type="SFLD" id="SFLDG01082">
    <property type="entry name" value="B12-binding_domain_containing"/>
    <property type="match status" value="1"/>
</dbReference>